<feature type="compositionally biased region" description="Basic and acidic residues" evidence="1">
    <location>
        <begin position="1"/>
        <end position="31"/>
    </location>
</feature>
<evidence type="ECO:0000256" key="1">
    <source>
        <dbReference type="SAM" id="MobiDB-lite"/>
    </source>
</evidence>
<name>A0A9J6FRA6_HAELO</name>
<gene>
    <name evidence="2" type="ORF">HPB48_012411</name>
</gene>
<evidence type="ECO:0000313" key="2">
    <source>
        <dbReference type="EMBL" id="KAH9368766.1"/>
    </source>
</evidence>
<keyword evidence="3" id="KW-1185">Reference proteome</keyword>
<dbReference type="VEuPathDB" id="VectorBase:HLOH_044297"/>
<protein>
    <submittedName>
        <fullName evidence="2">Uncharacterized protein</fullName>
    </submittedName>
</protein>
<comment type="caution">
    <text evidence="2">The sequence shown here is derived from an EMBL/GenBank/DDBJ whole genome shotgun (WGS) entry which is preliminary data.</text>
</comment>
<evidence type="ECO:0000313" key="3">
    <source>
        <dbReference type="Proteomes" id="UP000821853"/>
    </source>
</evidence>
<proteinExistence type="predicted"/>
<organism evidence="2 3">
    <name type="scientific">Haemaphysalis longicornis</name>
    <name type="common">Bush tick</name>
    <dbReference type="NCBI Taxonomy" id="44386"/>
    <lineage>
        <taxon>Eukaryota</taxon>
        <taxon>Metazoa</taxon>
        <taxon>Ecdysozoa</taxon>
        <taxon>Arthropoda</taxon>
        <taxon>Chelicerata</taxon>
        <taxon>Arachnida</taxon>
        <taxon>Acari</taxon>
        <taxon>Parasitiformes</taxon>
        <taxon>Ixodida</taxon>
        <taxon>Ixodoidea</taxon>
        <taxon>Ixodidae</taxon>
        <taxon>Haemaphysalinae</taxon>
        <taxon>Haemaphysalis</taxon>
    </lineage>
</organism>
<feature type="region of interest" description="Disordered" evidence="1">
    <location>
        <begin position="1"/>
        <end position="62"/>
    </location>
</feature>
<sequence>MKTGENGKDGEDAKEVRERGEKQLLGRERSSSVKTGPSFDKFSYHSRADLSPRRASGSDAASAPVGILTNPPDFSACCRCSCPGAARAPFAPTATFIPHAFAPHFPFSFFPFSSHAYFLFGARLIRLLHVLLLAARKIRTRRDPARLPRMHENRTLLLRCRRPLGSA</sequence>
<dbReference type="Proteomes" id="UP000821853">
    <property type="component" value="Chromosome 2"/>
</dbReference>
<dbReference type="AlphaFoldDB" id="A0A9J6FRA6"/>
<accession>A0A9J6FRA6</accession>
<dbReference type="EMBL" id="JABSTR010000004">
    <property type="protein sequence ID" value="KAH9368766.1"/>
    <property type="molecule type" value="Genomic_DNA"/>
</dbReference>
<reference evidence="2 3" key="1">
    <citation type="journal article" date="2020" name="Cell">
        <title>Large-Scale Comparative Analyses of Tick Genomes Elucidate Their Genetic Diversity and Vector Capacities.</title>
        <authorList>
            <consortium name="Tick Genome and Microbiome Consortium (TIGMIC)"/>
            <person name="Jia N."/>
            <person name="Wang J."/>
            <person name="Shi W."/>
            <person name="Du L."/>
            <person name="Sun Y."/>
            <person name="Zhan W."/>
            <person name="Jiang J.F."/>
            <person name="Wang Q."/>
            <person name="Zhang B."/>
            <person name="Ji P."/>
            <person name="Bell-Sakyi L."/>
            <person name="Cui X.M."/>
            <person name="Yuan T.T."/>
            <person name="Jiang B.G."/>
            <person name="Yang W.F."/>
            <person name="Lam T.T."/>
            <person name="Chang Q.C."/>
            <person name="Ding S.J."/>
            <person name="Wang X.J."/>
            <person name="Zhu J.G."/>
            <person name="Ruan X.D."/>
            <person name="Zhao L."/>
            <person name="Wei J.T."/>
            <person name="Ye R.Z."/>
            <person name="Que T.C."/>
            <person name="Du C.H."/>
            <person name="Zhou Y.H."/>
            <person name="Cheng J.X."/>
            <person name="Dai P.F."/>
            <person name="Guo W.B."/>
            <person name="Han X.H."/>
            <person name="Huang E.J."/>
            <person name="Li L.F."/>
            <person name="Wei W."/>
            <person name="Gao Y.C."/>
            <person name="Liu J.Z."/>
            <person name="Shao H.Z."/>
            <person name="Wang X."/>
            <person name="Wang C.C."/>
            <person name="Yang T.C."/>
            <person name="Huo Q.B."/>
            <person name="Li W."/>
            <person name="Chen H.Y."/>
            <person name="Chen S.E."/>
            <person name="Zhou L.G."/>
            <person name="Ni X.B."/>
            <person name="Tian J.H."/>
            <person name="Sheng Y."/>
            <person name="Liu T."/>
            <person name="Pan Y.S."/>
            <person name="Xia L.Y."/>
            <person name="Li J."/>
            <person name="Zhao F."/>
            <person name="Cao W.C."/>
        </authorList>
    </citation>
    <scope>NUCLEOTIDE SEQUENCE [LARGE SCALE GENOMIC DNA]</scope>
    <source>
        <strain evidence="2">HaeL-2018</strain>
    </source>
</reference>
<feature type="compositionally biased region" description="Basic and acidic residues" evidence="1">
    <location>
        <begin position="42"/>
        <end position="52"/>
    </location>
</feature>